<name>A0A6V7VDX4_MELEN</name>
<sequence>MKHTKKMIMVPETEYHTLLSMIRGDDFLQREKAQTDAEITMTLNDPKISEDVKAKKYNWLYKKRRQLKHELENRPQRVIIDDGKTSEVAPYLQESISPTHKPKVINEEQEEPRSNIEPNTTLEASTSKTKILRNKFSTPFKGIIAKRYSNELENYVKENAEKFRIRKNGSFESNIPGTVVKHSNFTDVLEYVKGEISSPPKGFSFLFNRLSKDPLVREMIRETRGESTSEESSTDNQTGTGKRRKRVLVKVLPINSRGLVR</sequence>
<comment type="caution">
    <text evidence="2">The sequence shown here is derived from an EMBL/GenBank/DDBJ whole genome shotgun (WGS) entry which is preliminary data.</text>
</comment>
<dbReference type="OrthoDB" id="6408700at2759"/>
<evidence type="ECO:0000313" key="3">
    <source>
        <dbReference type="Proteomes" id="UP000580250"/>
    </source>
</evidence>
<evidence type="ECO:0000313" key="2">
    <source>
        <dbReference type="EMBL" id="CAD2172608.1"/>
    </source>
</evidence>
<dbReference type="EMBL" id="CAJEWN010000203">
    <property type="protein sequence ID" value="CAD2172608.1"/>
    <property type="molecule type" value="Genomic_DNA"/>
</dbReference>
<dbReference type="Proteomes" id="UP000580250">
    <property type="component" value="Unassembled WGS sequence"/>
</dbReference>
<organism evidence="2 3">
    <name type="scientific">Meloidogyne enterolobii</name>
    <name type="common">Root-knot nematode worm</name>
    <name type="synonym">Meloidogyne mayaguensis</name>
    <dbReference type="NCBI Taxonomy" id="390850"/>
    <lineage>
        <taxon>Eukaryota</taxon>
        <taxon>Metazoa</taxon>
        <taxon>Ecdysozoa</taxon>
        <taxon>Nematoda</taxon>
        <taxon>Chromadorea</taxon>
        <taxon>Rhabditida</taxon>
        <taxon>Tylenchina</taxon>
        <taxon>Tylenchomorpha</taxon>
        <taxon>Tylenchoidea</taxon>
        <taxon>Meloidogynidae</taxon>
        <taxon>Meloidogyninae</taxon>
        <taxon>Meloidogyne</taxon>
    </lineage>
</organism>
<dbReference type="AlphaFoldDB" id="A0A6V7VDX4"/>
<reference evidence="2 3" key="1">
    <citation type="submission" date="2020-08" db="EMBL/GenBank/DDBJ databases">
        <authorList>
            <person name="Koutsovoulos G."/>
            <person name="Danchin GJ E."/>
        </authorList>
    </citation>
    <scope>NUCLEOTIDE SEQUENCE [LARGE SCALE GENOMIC DNA]</scope>
</reference>
<proteinExistence type="predicted"/>
<feature type="region of interest" description="Disordered" evidence="1">
    <location>
        <begin position="222"/>
        <end position="246"/>
    </location>
</feature>
<gene>
    <name evidence="2" type="ORF">MENT_LOCUS24168</name>
</gene>
<accession>A0A6V7VDX4</accession>
<protein>
    <submittedName>
        <fullName evidence="2">Uncharacterized protein</fullName>
    </submittedName>
</protein>
<evidence type="ECO:0000256" key="1">
    <source>
        <dbReference type="SAM" id="MobiDB-lite"/>
    </source>
</evidence>